<reference evidence="5" key="2">
    <citation type="submission" date="2014-03" db="EMBL/GenBank/DDBJ databases">
        <title>The whipworm genome and dual-species transcriptomics of an intimate host-pathogen interaction.</title>
        <authorList>
            <person name="Foth B.J."/>
            <person name="Tsai I.J."/>
            <person name="Reid A.J."/>
            <person name="Bancroft A.J."/>
            <person name="Nichol S."/>
            <person name="Tracey A."/>
            <person name="Holroyd N."/>
            <person name="Cotton J.A."/>
            <person name="Stanley E.J."/>
            <person name="Zarowiecki M."/>
            <person name="Liu J.Z."/>
            <person name="Huckvale T."/>
            <person name="Cooper P.J."/>
            <person name="Grencis R.K."/>
            <person name="Berriman M."/>
        </authorList>
    </citation>
    <scope>NUCLEOTIDE SEQUENCE [LARGE SCALE GENOMIC DNA]</scope>
</reference>
<organism evidence="5 6">
    <name type="scientific">Trichuris trichiura</name>
    <name type="common">Whipworm</name>
    <name type="synonym">Trichocephalus trichiurus</name>
    <dbReference type="NCBI Taxonomy" id="36087"/>
    <lineage>
        <taxon>Eukaryota</taxon>
        <taxon>Metazoa</taxon>
        <taxon>Ecdysozoa</taxon>
        <taxon>Nematoda</taxon>
        <taxon>Enoplea</taxon>
        <taxon>Dorylaimia</taxon>
        <taxon>Trichinellida</taxon>
        <taxon>Trichuridae</taxon>
        <taxon>Trichuris</taxon>
    </lineage>
</organism>
<evidence type="ECO:0000256" key="2">
    <source>
        <dbReference type="PROSITE-ProRule" id="PRU01302"/>
    </source>
</evidence>
<evidence type="ECO:0000259" key="4">
    <source>
        <dbReference type="PROSITE" id="PS51957"/>
    </source>
</evidence>
<evidence type="ECO:0000313" key="6">
    <source>
        <dbReference type="Proteomes" id="UP000030665"/>
    </source>
</evidence>
<evidence type="ECO:0000313" key="5">
    <source>
        <dbReference type="EMBL" id="CDW58271.1"/>
    </source>
</evidence>
<keyword evidence="6" id="KW-1185">Reference proteome</keyword>
<evidence type="ECO:0000256" key="3">
    <source>
        <dbReference type="SAM" id="MobiDB-lite"/>
    </source>
</evidence>
<dbReference type="InterPro" id="IPR029005">
    <property type="entry name" value="LIM-bd/SEUSS"/>
</dbReference>
<accession>A0A077ZCX3</accession>
<feature type="compositionally biased region" description="Low complexity" evidence="3">
    <location>
        <begin position="477"/>
        <end position="487"/>
    </location>
</feature>
<dbReference type="PANTHER" id="PTHR10378">
    <property type="entry name" value="LIM DOMAIN-BINDING PROTEIN"/>
    <property type="match status" value="1"/>
</dbReference>
<protein>
    <submittedName>
        <fullName evidence="5">LIM bind domain containing protein</fullName>
    </submittedName>
</protein>
<dbReference type="InterPro" id="IPR041363">
    <property type="entry name" value="LID"/>
</dbReference>
<dbReference type="Proteomes" id="UP000030665">
    <property type="component" value="Unassembled WGS sequence"/>
</dbReference>
<dbReference type="PROSITE" id="PS51957">
    <property type="entry name" value="LID"/>
    <property type="match status" value="1"/>
</dbReference>
<dbReference type="AlphaFoldDB" id="A0A077ZCX3"/>
<dbReference type="OrthoDB" id="774557at2759"/>
<sequence length="510" mass="56057">MDTDCTVAWQQGRPGPFMQLPVSAPQASVNPGSGYNGPPPNVMVQSATPSGHLIAGPGHTPPQLGQPGPSPCVPAGMHLPPEHGGSLAKLSQFAQRTFSSSTNSSVMRELSCYTFVRKGFPRNAIKKTFSRPRGLPPSFNLDYKIFEMNRRLQQRSDDPDNASLWWDAFASEFFEDDATLSLSFCLEDGPKRYTIGRNLIPRYFRSIFEGGVIELYYITRCTRETFHQPSNAVILDCEHTSMVTQHCKPFMTSVQTDGRLLCEFAFSPVPGHVVDDFIPRIRTWHFLIRTHNEYIPRCILSPEPGFLEQLSKNFTRQGLTNVTLNYLRLCVILEPMQELMALQKSCSISPRDCLKSFMFQKWQAHNVVQQHSMHYGHLGEFPGGPPAAISQPMMPPEDAPRPTSKRRKRKGSSGGANASSGGGKKKAAASPAPASANFPVTTHVDVMVVSEPSMMGGEFGDEDERLISRLENTQFDPSTSATPSSMPAPVPMGSSVSSAQEHPGALAAKN</sequence>
<dbReference type="Pfam" id="PF01803">
    <property type="entry name" value="LIM_bind"/>
    <property type="match status" value="1"/>
</dbReference>
<dbReference type="EMBL" id="HG806299">
    <property type="protein sequence ID" value="CDW58271.1"/>
    <property type="molecule type" value="Genomic_DNA"/>
</dbReference>
<feature type="region of interest" description="Disordered" evidence="3">
    <location>
        <begin position="378"/>
        <end position="437"/>
    </location>
</feature>
<dbReference type="Gene3D" id="2.10.110.10">
    <property type="entry name" value="Cysteine Rich Protein"/>
    <property type="match status" value="1"/>
</dbReference>
<name>A0A077ZCX3_TRITR</name>
<evidence type="ECO:0000256" key="1">
    <source>
        <dbReference type="ARBA" id="ARBA00006928"/>
    </source>
</evidence>
<feature type="region of interest" description="Disordered" evidence="3">
    <location>
        <begin position="453"/>
        <end position="510"/>
    </location>
</feature>
<feature type="compositionally biased region" description="Low complexity" evidence="3">
    <location>
        <begin position="428"/>
        <end position="437"/>
    </location>
</feature>
<dbReference type="GO" id="GO:0030274">
    <property type="term" value="F:LIM domain binding"/>
    <property type="evidence" value="ECO:0007669"/>
    <property type="project" value="UniProtKB-UniRule"/>
</dbReference>
<feature type="domain" description="LIM interaction" evidence="4">
    <location>
        <begin position="445"/>
        <end position="484"/>
    </location>
</feature>
<dbReference type="Pfam" id="PF17916">
    <property type="entry name" value="LID"/>
    <property type="match status" value="1"/>
</dbReference>
<gene>
    <name evidence="5" type="ORF">TTRE_0000657801</name>
</gene>
<dbReference type="STRING" id="36087.A0A077ZCX3"/>
<comment type="similarity">
    <text evidence="1 2">Belongs to the LDB family.</text>
</comment>
<reference evidence="5" key="1">
    <citation type="submission" date="2014-01" db="EMBL/GenBank/DDBJ databases">
        <authorList>
            <person name="Aslett M."/>
        </authorList>
    </citation>
    <scope>NUCLEOTIDE SEQUENCE</scope>
</reference>
<proteinExistence type="inferred from homology"/>